<dbReference type="Gene3D" id="1.10.1200.10">
    <property type="entry name" value="ACP-like"/>
    <property type="match status" value="1"/>
</dbReference>
<dbReference type="PROSITE" id="PS50075">
    <property type="entry name" value="CARRIER"/>
    <property type="match status" value="1"/>
</dbReference>
<dbReference type="InterPro" id="IPR009081">
    <property type="entry name" value="PP-bd_ACP"/>
</dbReference>
<dbReference type="STRING" id="633194.SAMN05421759_11140"/>
<reference evidence="3" key="1">
    <citation type="submission" date="2017-01" db="EMBL/GenBank/DDBJ databases">
        <authorList>
            <person name="Varghese N."/>
            <person name="Submissions S."/>
        </authorList>
    </citation>
    <scope>NUCLEOTIDE SEQUENCE [LARGE SCALE GENOMIC DNA]</scope>
    <source>
        <strain evidence="3">DSM 29430</strain>
    </source>
</reference>
<dbReference type="RefSeq" id="WP_159441672.1">
    <property type="nucleotide sequence ID" value="NZ_FTOQ01000011.1"/>
</dbReference>
<gene>
    <name evidence="2" type="ORF">SAMN05421759_11140</name>
</gene>
<proteinExistence type="predicted"/>
<evidence type="ECO:0000259" key="1">
    <source>
        <dbReference type="PROSITE" id="PS50075"/>
    </source>
</evidence>
<dbReference type="EMBL" id="FTOQ01000011">
    <property type="protein sequence ID" value="SIT03455.1"/>
    <property type="molecule type" value="Genomic_DNA"/>
</dbReference>
<keyword evidence="3" id="KW-1185">Reference proteome</keyword>
<sequence>MKDGPDFEKSIESDDIQTRVIAAIADAADLEPARIELDDDIFVDLGVDSLGAVTVFVLLADDFGVREPTDEDEIRGLNTARKLADFVRAELA</sequence>
<protein>
    <submittedName>
        <fullName evidence="2">Acyl carrier protein</fullName>
    </submittedName>
</protein>
<dbReference type="Proteomes" id="UP000186684">
    <property type="component" value="Unassembled WGS sequence"/>
</dbReference>
<name>A0A1N7NYL5_9RHOB</name>
<feature type="domain" description="Carrier" evidence="1">
    <location>
        <begin position="14"/>
        <end position="91"/>
    </location>
</feature>
<dbReference type="SUPFAM" id="SSF47336">
    <property type="entry name" value="ACP-like"/>
    <property type="match status" value="1"/>
</dbReference>
<evidence type="ECO:0000313" key="3">
    <source>
        <dbReference type="Proteomes" id="UP000186684"/>
    </source>
</evidence>
<organism evidence="2 3">
    <name type="scientific">Roseivivax lentus</name>
    <dbReference type="NCBI Taxonomy" id="633194"/>
    <lineage>
        <taxon>Bacteria</taxon>
        <taxon>Pseudomonadati</taxon>
        <taxon>Pseudomonadota</taxon>
        <taxon>Alphaproteobacteria</taxon>
        <taxon>Rhodobacterales</taxon>
        <taxon>Roseobacteraceae</taxon>
        <taxon>Roseivivax</taxon>
    </lineage>
</organism>
<accession>A0A1N7NYL5</accession>
<dbReference type="Pfam" id="PF00550">
    <property type="entry name" value="PP-binding"/>
    <property type="match status" value="1"/>
</dbReference>
<dbReference type="AlphaFoldDB" id="A0A1N7NYL5"/>
<dbReference type="InterPro" id="IPR036736">
    <property type="entry name" value="ACP-like_sf"/>
</dbReference>
<evidence type="ECO:0000313" key="2">
    <source>
        <dbReference type="EMBL" id="SIT03455.1"/>
    </source>
</evidence>